<accession>A0A3P9IEE2</accession>
<reference evidence="1" key="3">
    <citation type="submission" date="2025-08" db="UniProtKB">
        <authorList>
            <consortium name="Ensembl"/>
        </authorList>
    </citation>
    <scope>IDENTIFICATION</scope>
    <source>
        <strain evidence="1">HSOK</strain>
    </source>
</reference>
<dbReference type="AlphaFoldDB" id="A0A3P9IEE2"/>
<sequence length="100" mass="11166">MRNKIKKQNTTEKVIYWDYSIFWTDKTNITVFGTNDKSAGVGGGAEKMLPSLYALGRLVLFLQGNDPKHTSKAAATFLKSRMKVTKSSSMSPDLNPIEHL</sequence>
<reference key="1">
    <citation type="journal article" date="2007" name="Nature">
        <title>The medaka draft genome and insights into vertebrate genome evolution.</title>
        <authorList>
            <person name="Kasahara M."/>
            <person name="Naruse K."/>
            <person name="Sasaki S."/>
            <person name="Nakatani Y."/>
            <person name="Qu W."/>
            <person name="Ahsan B."/>
            <person name="Yamada T."/>
            <person name="Nagayasu Y."/>
            <person name="Doi K."/>
            <person name="Kasai Y."/>
            <person name="Jindo T."/>
            <person name="Kobayashi D."/>
            <person name="Shimada A."/>
            <person name="Toyoda A."/>
            <person name="Kuroki Y."/>
            <person name="Fujiyama A."/>
            <person name="Sasaki T."/>
            <person name="Shimizu A."/>
            <person name="Asakawa S."/>
            <person name="Shimizu N."/>
            <person name="Hashimoto S."/>
            <person name="Yang J."/>
            <person name="Lee Y."/>
            <person name="Matsushima K."/>
            <person name="Sugano S."/>
            <person name="Sakaizumi M."/>
            <person name="Narita T."/>
            <person name="Ohishi K."/>
            <person name="Haga S."/>
            <person name="Ohta F."/>
            <person name="Nomoto H."/>
            <person name="Nogata K."/>
            <person name="Morishita T."/>
            <person name="Endo T."/>
            <person name="Shin-I T."/>
            <person name="Takeda H."/>
            <person name="Morishita S."/>
            <person name="Kohara Y."/>
        </authorList>
    </citation>
    <scope>NUCLEOTIDE SEQUENCE [LARGE SCALE GENOMIC DNA]</scope>
    <source>
        <strain>Hd-rR</strain>
    </source>
</reference>
<proteinExistence type="predicted"/>
<protein>
    <submittedName>
        <fullName evidence="1">Uncharacterized protein</fullName>
    </submittedName>
</protein>
<organism evidence="1 2">
    <name type="scientific">Oryzias latipes</name>
    <name type="common">Japanese rice fish</name>
    <name type="synonym">Japanese killifish</name>
    <dbReference type="NCBI Taxonomy" id="8090"/>
    <lineage>
        <taxon>Eukaryota</taxon>
        <taxon>Metazoa</taxon>
        <taxon>Chordata</taxon>
        <taxon>Craniata</taxon>
        <taxon>Vertebrata</taxon>
        <taxon>Euteleostomi</taxon>
        <taxon>Actinopterygii</taxon>
        <taxon>Neopterygii</taxon>
        <taxon>Teleostei</taxon>
        <taxon>Neoteleostei</taxon>
        <taxon>Acanthomorphata</taxon>
        <taxon>Ovalentaria</taxon>
        <taxon>Atherinomorphae</taxon>
        <taxon>Beloniformes</taxon>
        <taxon>Adrianichthyidae</taxon>
        <taxon>Oryziinae</taxon>
        <taxon>Oryzias</taxon>
    </lineage>
</organism>
<evidence type="ECO:0000313" key="2">
    <source>
        <dbReference type="Proteomes" id="UP000265200"/>
    </source>
</evidence>
<reference evidence="1" key="4">
    <citation type="submission" date="2025-09" db="UniProtKB">
        <authorList>
            <consortium name="Ensembl"/>
        </authorList>
    </citation>
    <scope>IDENTIFICATION</scope>
    <source>
        <strain evidence="1">HSOK</strain>
    </source>
</reference>
<dbReference type="InterPro" id="IPR036397">
    <property type="entry name" value="RNaseH_sf"/>
</dbReference>
<name>A0A3P9IEE2_ORYLA</name>
<dbReference type="Gene3D" id="3.30.420.10">
    <property type="entry name" value="Ribonuclease H-like superfamily/Ribonuclease H"/>
    <property type="match status" value="1"/>
</dbReference>
<evidence type="ECO:0000313" key="1">
    <source>
        <dbReference type="Ensembl" id="ENSORLP00015018432.1"/>
    </source>
</evidence>
<dbReference type="Ensembl" id="ENSORLT00015027123.1">
    <property type="protein sequence ID" value="ENSORLP00015018432.1"/>
    <property type="gene ID" value="ENSORLG00015019472.1"/>
</dbReference>
<reference evidence="1 2" key="2">
    <citation type="submission" date="2017-04" db="EMBL/GenBank/DDBJ databases">
        <title>CpG methylation of centromeres and impact of large insertions on vertebrate speciation.</title>
        <authorList>
            <person name="Ichikawa K."/>
            <person name="Yoshimura J."/>
            <person name="Morishita S."/>
        </authorList>
    </citation>
    <scope>NUCLEOTIDE SEQUENCE</scope>
    <source>
        <strain evidence="1 2">HSOK</strain>
    </source>
</reference>
<dbReference type="GO" id="GO:0003676">
    <property type="term" value="F:nucleic acid binding"/>
    <property type="evidence" value="ECO:0007669"/>
    <property type="project" value="InterPro"/>
</dbReference>
<dbReference type="Proteomes" id="UP000265200">
    <property type="component" value="Chromosome 6"/>
</dbReference>